<reference evidence="2 3" key="1">
    <citation type="submission" date="2013-03" db="EMBL/GenBank/DDBJ databases">
        <title>The Genome Sequence of Cladophialophora psammophila CBS 110553.</title>
        <authorList>
            <consortium name="The Broad Institute Genomics Platform"/>
            <person name="Cuomo C."/>
            <person name="de Hoog S."/>
            <person name="Gorbushina A."/>
            <person name="Walker B."/>
            <person name="Young S.K."/>
            <person name="Zeng Q."/>
            <person name="Gargeya S."/>
            <person name="Fitzgerald M."/>
            <person name="Haas B."/>
            <person name="Abouelleil A."/>
            <person name="Allen A.W."/>
            <person name="Alvarado L."/>
            <person name="Arachchi H.M."/>
            <person name="Berlin A.M."/>
            <person name="Chapman S.B."/>
            <person name="Gainer-Dewar J."/>
            <person name="Goldberg J."/>
            <person name="Griggs A."/>
            <person name="Gujja S."/>
            <person name="Hansen M."/>
            <person name="Howarth C."/>
            <person name="Imamovic A."/>
            <person name="Ireland A."/>
            <person name="Larimer J."/>
            <person name="McCowan C."/>
            <person name="Murphy C."/>
            <person name="Pearson M."/>
            <person name="Poon T.W."/>
            <person name="Priest M."/>
            <person name="Roberts A."/>
            <person name="Saif S."/>
            <person name="Shea T."/>
            <person name="Sisk P."/>
            <person name="Sykes S."/>
            <person name="Wortman J."/>
            <person name="Nusbaum C."/>
            <person name="Birren B."/>
        </authorList>
    </citation>
    <scope>NUCLEOTIDE SEQUENCE [LARGE SCALE GENOMIC DNA]</scope>
    <source>
        <strain evidence="2 3">CBS 110553</strain>
    </source>
</reference>
<dbReference type="GeneID" id="19189054"/>
<dbReference type="SUPFAM" id="SSF56112">
    <property type="entry name" value="Protein kinase-like (PK-like)"/>
    <property type="match status" value="1"/>
</dbReference>
<comment type="caution">
    <text evidence="2">The sequence shown here is derived from an EMBL/GenBank/DDBJ whole genome shotgun (WGS) entry which is preliminary data.</text>
</comment>
<dbReference type="InterPro" id="IPR041726">
    <property type="entry name" value="ACAD10_11_N"/>
</dbReference>
<evidence type="ECO:0000259" key="1">
    <source>
        <dbReference type="Pfam" id="PF01636"/>
    </source>
</evidence>
<dbReference type="STRING" id="1182543.W9XNC9"/>
<dbReference type="AlphaFoldDB" id="W9XNC9"/>
<dbReference type="CDD" id="cd05154">
    <property type="entry name" value="ACAD10_11_N-like"/>
    <property type="match status" value="1"/>
</dbReference>
<proteinExistence type="predicted"/>
<dbReference type="Pfam" id="PF01636">
    <property type="entry name" value="APH"/>
    <property type="match status" value="1"/>
</dbReference>
<evidence type="ECO:0000313" key="3">
    <source>
        <dbReference type="Proteomes" id="UP000019471"/>
    </source>
</evidence>
<dbReference type="EMBL" id="AMGX01000006">
    <property type="protein sequence ID" value="EXJ71829.1"/>
    <property type="molecule type" value="Genomic_DNA"/>
</dbReference>
<accession>W9XNC9</accession>
<name>W9XNC9_9EURO</name>
<dbReference type="InterPro" id="IPR051678">
    <property type="entry name" value="AGP_Transferase"/>
</dbReference>
<dbReference type="Gene3D" id="3.30.200.20">
    <property type="entry name" value="Phosphorylase Kinase, domain 1"/>
    <property type="match status" value="1"/>
</dbReference>
<dbReference type="Gene3D" id="3.90.1200.10">
    <property type="match status" value="1"/>
</dbReference>
<dbReference type="InterPro" id="IPR011009">
    <property type="entry name" value="Kinase-like_dom_sf"/>
</dbReference>
<evidence type="ECO:0000313" key="2">
    <source>
        <dbReference type="EMBL" id="EXJ71829.1"/>
    </source>
</evidence>
<organism evidence="2 3">
    <name type="scientific">Cladophialophora psammophila CBS 110553</name>
    <dbReference type="NCBI Taxonomy" id="1182543"/>
    <lineage>
        <taxon>Eukaryota</taxon>
        <taxon>Fungi</taxon>
        <taxon>Dikarya</taxon>
        <taxon>Ascomycota</taxon>
        <taxon>Pezizomycotina</taxon>
        <taxon>Eurotiomycetes</taxon>
        <taxon>Chaetothyriomycetidae</taxon>
        <taxon>Chaetothyriales</taxon>
        <taxon>Herpotrichiellaceae</taxon>
        <taxon>Cladophialophora</taxon>
    </lineage>
</organism>
<protein>
    <recommendedName>
        <fullName evidence="1">Aminoglycoside phosphotransferase domain-containing protein</fullName>
    </recommendedName>
</protein>
<sequence length="497" mass="55740">MKIVPASQTLSLILKTFQDTIVPTLQTAETKDAANLIQTALSDLLRRQGPGFDLLQKCLDLGHSLRIEILEFLIAHGKTQPSVPNGISNGHAAAPGDFETLASAHSKLTHEIETLCIELSSIREPETGDLLRKAAHWEAEYYKLISQTTVVPFEESVNGAEENKAQGLSSEFLQTLMSERHGPLEIESFSSLPGGYGGKQTYFTTVVYADGRREELVIRKTGPVPPVTHSNFNLEEEYSFLRCLAETDFPAPHPIELFIKDSRLDGSFYTMNRLPGKVPGTWLGGGSEKVSEEVLFQLAELLAKLHRTPTKVFAEHVERYETPDSVTETISDRYRGLLKAWKKYAAEVEHLPSPFTEWLFHWLESHIPHDDRSPVPIHGDFFVHNTLVNEEGRITSVLDWECADLAAPEQDIAYVQPHVIKHMDWDKFVAHYLASGGQKLNQESFGFCFAFAIMRIFLAGNRSSLNLQRGINRDLRFVMMELGFAGALMQMGLNCTQ</sequence>
<gene>
    <name evidence="2" type="ORF">A1O5_04330</name>
</gene>
<dbReference type="InterPro" id="IPR002575">
    <property type="entry name" value="Aminoglycoside_PTrfase"/>
</dbReference>
<dbReference type="OrthoDB" id="10003767at2759"/>
<feature type="domain" description="Aminoglycoside phosphotransferase" evidence="1">
    <location>
        <begin position="229"/>
        <end position="437"/>
    </location>
</feature>
<dbReference type="HOGENOM" id="CLU_548590_0_0_1"/>
<dbReference type="RefSeq" id="XP_007743127.1">
    <property type="nucleotide sequence ID" value="XM_007744937.1"/>
</dbReference>
<dbReference type="Proteomes" id="UP000019471">
    <property type="component" value="Unassembled WGS sequence"/>
</dbReference>
<keyword evidence="3" id="KW-1185">Reference proteome</keyword>
<dbReference type="PANTHER" id="PTHR21310">
    <property type="entry name" value="AMINOGLYCOSIDE PHOSPHOTRANSFERASE-RELATED-RELATED"/>
    <property type="match status" value="1"/>
</dbReference>